<gene>
    <name evidence="1" type="ORF">E5336_07240</name>
</gene>
<keyword evidence="2" id="KW-1185">Reference proteome</keyword>
<organism evidence="1 2">
    <name type="scientific">Dubosiella muris</name>
    <dbReference type="NCBI Taxonomy" id="3038133"/>
    <lineage>
        <taxon>Bacteria</taxon>
        <taxon>Bacillati</taxon>
        <taxon>Bacillota</taxon>
        <taxon>Erysipelotrichia</taxon>
        <taxon>Erysipelotrichales</taxon>
        <taxon>Erysipelotrichaceae</taxon>
        <taxon>Dubosiella</taxon>
    </lineage>
</organism>
<accession>A0AC61R7A0</accession>
<protein>
    <submittedName>
        <fullName evidence="1">Ketopantoate reductase family protein</fullName>
    </submittedName>
</protein>
<proteinExistence type="predicted"/>
<evidence type="ECO:0000313" key="1">
    <source>
        <dbReference type="EMBL" id="TGY65768.1"/>
    </source>
</evidence>
<reference evidence="1" key="1">
    <citation type="submission" date="2019-04" db="EMBL/GenBank/DDBJ databases">
        <title>Microbes associate with the intestines of laboratory mice.</title>
        <authorList>
            <person name="Navarre W."/>
            <person name="Wong E."/>
            <person name="Huang K."/>
            <person name="Tropini C."/>
            <person name="Ng K."/>
            <person name="Yu B."/>
        </authorList>
    </citation>
    <scope>NUCLEOTIDE SEQUENCE</scope>
    <source>
        <strain evidence="1">NM09_H32</strain>
    </source>
</reference>
<dbReference type="EMBL" id="SRYG01000013">
    <property type="protein sequence ID" value="TGY65768.1"/>
    <property type="molecule type" value="Genomic_DNA"/>
</dbReference>
<name>A0AC61R7A0_9FIRM</name>
<sequence>MDAIQKVLVVGRGAVGGLFGTLIEEKIGDRFAFLCDEDRKARYQQNDYVVNGVKTTVRYVSPADAYPVDLVLIATKASGFADAMEQIKPFLKPDTILVSCLNGIESDETLMRAFSQPVIRAISQKMDARYHDGELTYSSTGELVIGMEQKSQKEAFEALVDFFERIRFPYVASNDIVHDQYSKLMLNCGINQVCAIHRATYGNVMWDPELHRLFVDTMKETRDVLATQGVRISDAEIESWEDAIARLDPDSMPSMAQDVLAGRKTEVDLFAKTIMDIAKKAGVPAPVNTMLYGKIKEIEKR</sequence>
<comment type="caution">
    <text evidence="1">The sequence shown here is derived from an EMBL/GenBank/DDBJ whole genome shotgun (WGS) entry which is preliminary data.</text>
</comment>
<dbReference type="Proteomes" id="UP000308836">
    <property type="component" value="Unassembled WGS sequence"/>
</dbReference>
<evidence type="ECO:0000313" key="2">
    <source>
        <dbReference type="Proteomes" id="UP000308836"/>
    </source>
</evidence>